<evidence type="ECO:0000259" key="5">
    <source>
        <dbReference type="PROSITE" id="PS50853"/>
    </source>
</evidence>
<feature type="compositionally biased region" description="Basic residues" evidence="3">
    <location>
        <begin position="671"/>
        <end position="683"/>
    </location>
</feature>
<dbReference type="STRING" id="51031.W2SS33"/>
<dbReference type="SMART" id="SM00409">
    <property type="entry name" value="IG"/>
    <property type="match status" value="1"/>
</dbReference>
<dbReference type="SUPFAM" id="SSF49265">
    <property type="entry name" value="Fibronectin type III"/>
    <property type="match status" value="1"/>
</dbReference>
<feature type="compositionally biased region" description="Basic and acidic residues" evidence="3">
    <location>
        <begin position="244"/>
        <end position="255"/>
    </location>
</feature>
<feature type="region of interest" description="Disordered" evidence="3">
    <location>
        <begin position="232"/>
        <end position="310"/>
    </location>
</feature>
<dbReference type="CDD" id="cd00096">
    <property type="entry name" value="Ig"/>
    <property type="match status" value="1"/>
</dbReference>
<dbReference type="InterPro" id="IPR003961">
    <property type="entry name" value="FN3_dom"/>
</dbReference>
<gene>
    <name evidence="6" type="ORF">NECAME_13910</name>
</gene>
<feature type="compositionally biased region" description="Basic and acidic residues" evidence="3">
    <location>
        <begin position="761"/>
        <end position="773"/>
    </location>
</feature>
<dbReference type="OMA" id="DHHIRES"/>
<dbReference type="CDD" id="cd00063">
    <property type="entry name" value="FN3"/>
    <property type="match status" value="1"/>
</dbReference>
<dbReference type="InterPro" id="IPR007110">
    <property type="entry name" value="Ig-like_dom"/>
</dbReference>
<feature type="compositionally biased region" description="Low complexity" evidence="3">
    <location>
        <begin position="95"/>
        <end position="106"/>
    </location>
</feature>
<dbReference type="InterPro" id="IPR013098">
    <property type="entry name" value="Ig_I-set"/>
</dbReference>
<proteinExistence type="predicted"/>
<keyword evidence="2" id="KW-0393">Immunoglobulin domain</keyword>
<dbReference type="PROSITE" id="PS50835">
    <property type="entry name" value="IG_LIKE"/>
    <property type="match status" value="1"/>
</dbReference>
<evidence type="ECO:0000259" key="4">
    <source>
        <dbReference type="PROSITE" id="PS50835"/>
    </source>
</evidence>
<dbReference type="EMBL" id="KI664817">
    <property type="protein sequence ID" value="ETN72293.1"/>
    <property type="molecule type" value="Genomic_DNA"/>
</dbReference>
<feature type="compositionally biased region" description="Basic and acidic residues" evidence="3">
    <location>
        <begin position="60"/>
        <end position="75"/>
    </location>
</feature>
<keyword evidence="7" id="KW-1185">Reference proteome</keyword>
<dbReference type="InterPro" id="IPR036179">
    <property type="entry name" value="Ig-like_dom_sf"/>
</dbReference>
<dbReference type="Gene3D" id="2.60.40.10">
    <property type="entry name" value="Immunoglobulins"/>
    <property type="match status" value="2"/>
</dbReference>
<dbReference type="AlphaFoldDB" id="W2SS33"/>
<dbReference type="Pfam" id="PF07679">
    <property type="entry name" value="I-set"/>
    <property type="match status" value="1"/>
</dbReference>
<keyword evidence="1" id="KW-0677">Repeat</keyword>
<feature type="compositionally biased region" description="Basic and acidic residues" evidence="3">
    <location>
        <begin position="345"/>
        <end position="493"/>
    </location>
</feature>
<feature type="compositionally biased region" description="Basic and acidic residues" evidence="3">
    <location>
        <begin position="503"/>
        <end position="518"/>
    </location>
</feature>
<evidence type="ECO:0000256" key="3">
    <source>
        <dbReference type="SAM" id="MobiDB-lite"/>
    </source>
</evidence>
<name>W2SS33_NECAM</name>
<dbReference type="KEGG" id="nai:NECAME_13910"/>
<feature type="compositionally biased region" description="Polar residues" evidence="3">
    <location>
        <begin position="1"/>
        <end position="11"/>
    </location>
</feature>
<feature type="region of interest" description="Disordered" evidence="3">
    <location>
        <begin position="660"/>
        <end position="711"/>
    </location>
</feature>
<sequence>MNTASNQANTTSSVHGSSSISNPEVITNVSSDSITNKTRLKKVQKEQLVDAADSPSDHTSSWKDPLKPENGKDSTSELQVEGNDGKESTNRTTNASASAVSAAASSTKKKKKIPKALVIPFEISSRFGDPSILHSVANITANIKAPEGVAEAISPIKEPRSASISVKVGSIPKTRSKSETRQDPSVEFTFKQISQSRGPESGISRGVLDRQTAQLNPTEAFEVVTEGKAVAEKRTNRSINGKPKSIEAREHRDQTVSENTTNLDRMESEQEKEELHNEEVVTKQKTTQENRNESCTGVPEETYTQRNQATTEVKVAQEFQRRLIPREAEYAELMQESEAIALEDVTPKEVEQRKEQKKKEKKEKPKKEVKPLEQIRPKEEVKHKEVKPKEEVKPQERVGSKQEISKKKKEEKPQEKVESKEEINKKEKKEKPLEEPKPAEETENKEKNLKKDVKPKEGKPRKEVKFKEEKLKDEVKPKQEDNKKKKKEERNKEGVMSQVNKQNETDRASVTEKNDGQQEKMGTISWTEAEANRRDKDGILAVHQDQSENEFRMLGDVTASIDAYQDTANEDVIESIVLKTKKRKNFDKQFEKEYQTSEEEKMEQKEEDRMIIKGGEISMDEEKLESEHTEEYTKAYTVAMPTMKCEPSEEKAEETFIGQLVEKTGKEKNNKRGTKSKLSRSRLKKDSMLEEMAGEPETTDEKMSLTAPIDERSANVPVSGILEENMNIASLQEILPTKINEKMTNENENCEESASKGNFESIKKAKPVEKLEDSSEVELPPQKRFNSSDLCVKEVSRTDGEVLEPNGDSLPQPANLMDEDHTTTKRFDPSSTLRSDGAAEEPGTSQILDVSEKNDSVDPSISGRAATEETVKIVKQLEPKQAYRKGDTVTLMIELDRETYEVEWYKDGEPIQVNEKCSVETNGVSCELTIKNVDSTDSGNYTVVSNGSQSIAKISVSDAPRFTTDEMEGVMKVKKDEHISFNIPFNCLTTPTLCCLKDGLPLQEESANHVLEIRENSVHFFKDKATKQDTDVPNPPGNLTAKIIDSNKISLSWDGPEFGWDDEKIVEYVIEAKEANRRRFREIAKIRAGKTEYILDNLQMGTCYTVRVKAVNVFGSSEPSEITNVKLLSKSIEFFLI</sequence>
<evidence type="ECO:0000313" key="7">
    <source>
        <dbReference type="Proteomes" id="UP000053676"/>
    </source>
</evidence>
<accession>W2SS33</accession>
<evidence type="ECO:0000313" key="6">
    <source>
        <dbReference type="EMBL" id="ETN72293.1"/>
    </source>
</evidence>
<dbReference type="OrthoDB" id="504170at2759"/>
<dbReference type="Proteomes" id="UP000053676">
    <property type="component" value="Unassembled WGS sequence"/>
</dbReference>
<feature type="compositionally biased region" description="Basic and acidic residues" evidence="3">
    <location>
        <begin position="699"/>
        <end position="711"/>
    </location>
</feature>
<reference evidence="7" key="1">
    <citation type="journal article" date="2014" name="Nat. Genet.">
        <title>Genome of the human hookworm Necator americanus.</title>
        <authorList>
            <person name="Tang Y.T."/>
            <person name="Gao X."/>
            <person name="Rosa B.A."/>
            <person name="Abubucker S."/>
            <person name="Hallsworth-Pepin K."/>
            <person name="Martin J."/>
            <person name="Tyagi R."/>
            <person name="Heizer E."/>
            <person name="Zhang X."/>
            <person name="Bhonagiri-Palsikar V."/>
            <person name="Minx P."/>
            <person name="Warren W.C."/>
            <person name="Wang Q."/>
            <person name="Zhan B."/>
            <person name="Hotez P.J."/>
            <person name="Sternberg P.W."/>
            <person name="Dougall A."/>
            <person name="Gaze S.T."/>
            <person name="Mulvenna J."/>
            <person name="Sotillo J."/>
            <person name="Ranganathan S."/>
            <person name="Rabelo E.M."/>
            <person name="Wilson R.K."/>
            <person name="Felgner P.L."/>
            <person name="Bethony J."/>
            <person name="Hawdon J.M."/>
            <person name="Gasser R.B."/>
            <person name="Loukas A."/>
            <person name="Mitreva M."/>
        </authorList>
    </citation>
    <scope>NUCLEOTIDE SEQUENCE [LARGE SCALE GENOMIC DNA]</scope>
</reference>
<dbReference type="Pfam" id="PF00041">
    <property type="entry name" value="fn3"/>
    <property type="match status" value="1"/>
</dbReference>
<evidence type="ECO:0000256" key="1">
    <source>
        <dbReference type="ARBA" id="ARBA00022737"/>
    </source>
</evidence>
<feature type="region of interest" description="Disordered" evidence="3">
    <location>
        <begin position="1"/>
        <end position="112"/>
    </location>
</feature>
<dbReference type="SUPFAM" id="SSF48726">
    <property type="entry name" value="Immunoglobulin"/>
    <property type="match status" value="1"/>
</dbReference>
<dbReference type="PANTHER" id="PTHR14340">
    <property type="entry name" value="MICROFIBRIL-ASSOCIATED GLYCOPROTEIN 3"/>
    <property type="match status" value="1"/>
</dbReference>
<feature type="domain" description="Ig-like" evidence="4">
    <location>
        <begin position="859"/>
        <end position="955"/>
    </location>
</feature>
<feature type="domain" description="Fibronectin type-III" evidence="5">
    <location>
        <begin position="1035"/>
        <end position="1130"/>
    </location>
</feature>
<evidence type="ECO:0000256" key="2">
    <source>
        <dbReference type="ARBA" id="ARBA00023319"/>
    </source>
</evidence>
<dbReference type="SMART" id="SM00060">
    <property type="entry name" value="FN3"/>
    <property type="match status" value="1"/>
</dbReference>
<feature type="compositionally biased region" description="Basic and acidic residues" evidence="3">
    <location>
        <begin position="264"/>
        <end position="292"/>
    </location>
</feature>
<feature type="region of interest" description="Disordered" evidence="3">
    <location>
        <begin position="338"/>
        <end position="535"/>
    </location>
</feature>
<feature type="region of interest" description="Disordered" evidence="3">
    <location>
        <begin position="167"/>
        <end position="188"/>
    </location>
</feature>
<dbReference type="InterPro" id="IPR003599">
    <property type="entry name" value="Ig_sub"/>
</dbReference>
<dbReference type="InterPro" id="IPR036116">
    <property type="entry name" value="FN3_sf"/>
</dbReference>
<protein>
    <submittedName>
        <fullName evidence="6">Fibronectin type III domain protein</fullName>
    </submittedName>
</protein>
<feature type="region of interest" description="Disordered" evidence="3">
    <location>
        <begin position="797"/>
        <end position="863"/>
    </location>
</feature>
<feature type="compositionally biased region" description="Low complexity" evidence="3">
    <location>
        <begin position="12"/>
        <end position="21"/>
    </location>
</feature>
<feature type="compositionally biased region" description="Basic and acidic residues" evidence="3">
    <location>
        <begin position="818"/>
        <end position="828"/>
    </location>
</feature>
<organism evidence="6 7">
    <name type="scientific">Necator americanus</name>
    <name type="common">Human hookworm</name>
    <dbReference type="NCBI Taxonomy" id="51031"/>
    <lineage>
        <taxon>Eukaryota</taxon>
        <taxon>Metazoa</taxon>
        <taxon>Ecdysozoa</taxon>
        <taxon>Nematoda</taxon>
        <taxon>Chromadorea</taxon>
        <taxon>Rhabditida</taxon>
        <taxon>Rhabditina</taxon>
        <taxon>Rhabditomorpha</taxon>
        <taxon>Strongyloidea</taxon>
        <taxon>Ancylostomatidae</taxon>
        <taxon>Bunostominae</taxon>
        <taxon>Necator</taxon>
    </lineage>
</organism>
<dbReference type="PANTHER" id="PTHR14340:SF9">
    <property type="entry name" value="FIBRONECTIN TYPE-III DOMAIN-CONTAINING PROTEIN"/>
    <property type="match status" value="1"/>
</dbReference>
<feature type="region of interest" description="Disordered" evidence="3">
    <location>
        <begin position="744"/>
        <end position="782"/>
    </location>
</feature>
<dbReference type="PROSITE" id="PS50853">
    <property type="entry name" value="FN3"/>
    <property type="match status" value="1"/>
</dbReference>
<dbReference type="InterPro" id="IPR013783">
    <property type="entry name" value="Ig-like_fold"/>
</dbReference>
<feature type="compositionally biased region" description="Polar residues" evidence="3">
    <location>
        <begin position="22"/>
        <end position="37"/>
    </location>
</feature>